<sequence length="148" mass="16653">MTVPDLQCETNEIPSYMNVMQQKHKLALEAHQRFSVSKLYPGKRSPVKMNPSAKSWVPTVPAVGATVTQPPPKVKPTAVPHVSHRDKTIRASMPYVPSSYAPYQQSKANQPYGHHSGKYARNNNTYSAAPQTHFQNRKPAFYAPYYRA</sequence>
<gene>
    <name evidence="2" type="ORF">SJAG_03105</name>
</gene>
<proteinExistence type="predicted"/>
<keyword evidence="3" id="KW-1185">Reference proteome</keyword>
<dbReference type="HOGENOM" id="CLU_1759868_0_0_1"/>
<evidence type="ECO:0000313" key="3">
    <source>
        <dbReference type="Proteomes" id="UP000001744"/>
    </source>
</evidence>
<dbReference type="RefSeq" id="XP_002174271.1">
    <property type="nucleotide sequence ID" value="XM_002174235.1"/>
</dbReference>
<name>B6K3C1_SCHJY</name>
<evidence type="ECO:0000313" key="2">
    <source>
        <dbReference type="EMBL" id="EEB07978.1"/>
    </source>
</evidence>
<feature type="region of interest" description="Disordered" evidence="1">
    <location>
        <begin position="63"/>
        <end position="87"/>
    </location>
</feature>
<reference evidence="2 3" key="1">
    <citation type="journal article" date="2011" name="Science">
        <title>Comparative functional genomics of the fission yeasts.</title>
        <authorList>
            <person name="Rhind N."/>
            <person name="Chen Z."/>
            <person name="Yassour M."/>
            <person name="Thompson D.A."/>
            <person name="Haas B.J."/>
            <person name="Habib N."/>
            <person name="Wapinski I."/>
            <person name="Roy S."/>
            <person name="Lin M.F."/>
            <person name="Heiman D.I."/>
            <person name="Young S.K."/>
            <person name="Furuya K."/>
            <person name="Guo Y."/>
            <person name="Pidoux A."/>
            <person name="Chen H.M."/>
            <person name="Robbertse B."/>
            <person name="Goldberg J.M."/>
            <person name="Aoki K."/>
            <person name="Bayne E.H."/>
            <person name="Berlin A.M."/>
            <person name="Desjardins C.A."/>
            <person name="Dobbs E."/>
            <person name="Dukaj L."/>
            <person name="Fan L."/>
            <person name="FitzGerald M.G."/>
            <person name="French C."/>
            <person name="Gujja S."/>
            <person name="Hansen K."/>
            <person name="Keifenheim D."/>
            <person name="Levin J.Z."/>
            <person name="Mosher R.A."/>
            <person name="Mueller C.A."/>
            <person name="Pfiffner J."/>
            <person name="Priest M."/>
            <person name="Russ C."/>
            <person name="Smialowska A."/>
            <person name="Swoboda P."/>
            <person name="Sykes S.M."/>
            <person name="Vaughn M."/>
            <person name="Vengrova S."/>
            <person name="Yoder R."/>
            <person name="Zeng Q."/>
            <person name="Allshire R."/>
            <person name="Baulcombe D."/>
            <person name="Birren B.W."/>
            <person name="Brown W."/>
            <person name="Ekwall K."/>
            <person name="Kellis M."/>
            <person name="Leatherwood J."/>
            <person name="Levin H."/>
            <person name="Margalit H."/>
            <person name="Martienssen R."/>
            <person name="Nieduszynski C.A."/>
            <person name="Spatafora J.W."/>
            <person name="Friedman N."/>
            <person name="Dalgaard J.Z."/>
            <person name="Baumann P."/>
            <person name="Niki H."/>
            <person name="Regev A."/>
            <person name="Nusbaum C."/>
        </authorList>
    </citation>
    <scope>NUCLEOTIDE SEQUENCE [LARGE SCALE GENOMIC DNA]</scope>
    <source>
        <strain evidence="3">yFS275 / FY16936</strain>
    </source>
</reference>
<evidence type="ECO:0000256" key="1">
    <source>
        <dbReference type="SAM" id="MobiDB-lite"/>
    </source>
</evidence>
<dbReference type="GeneID" id="7048451"/>
<dbReference type="JaponicusDB" id="SJAG_03105"/>
<dbReference type="VEuPathDB" id="FungiDB:SJAG_03105"/>
<dbReference type="EMBL" id="KE651167">
    <property type="protein sequence ID" value="EEB07978.1"/>
    <property type="molecule type" value="Genomic_DNA"/>
</dbReference>
<protein>
    <submittedName>
        <fullName evidence="2">Uncharacterized protein</fullName>
    </submittedName>
</protein>
<organism evidence="2 3">
    <name type="scientific">Schizosaccharomyces japonicus (strain yFS275 / FY16936)</name>
    <name type="common">Fission yeast</name>
    <dbReference type="NCBI Taxonomy" id="402676"/>
    <lineage>
        <taxon>Eukaryota</taxon>
        <taxon>Fungi</taxon>
        <taxon>Dikarya</taxon>
        <taxon>Ascomycota</taxon>
        <taxon>Taphrinomycotina</taxon>
        <taxon>Schizosaccharomycetes</taxon>
        <taxon>Schizosaccharomycetales</taxon>
        <taxon>Schizosaccharomycetaceae</taxon>
        <taxon>Schizosaccharomyces</taxon>
    </lineage>
</organism>
<accession>B6K3C1</accession>
<dbReference type="Proteomes" id="UP000001744">
    <property type="component" value="Unassembled WGS sequence"/>
</dbReference>
<dbReference type="AlphaFoldDB" id="B6K3C1"/>